<gene>
    <name evidence="7" type="primary">CHT1</name>
    <name evidence="7" type="ORF">PCHDK_000145700</name>
</gene>
<dbReference type="Proteomes" id="UP000195879">
    <property type="component" value="Chromosome 8"/>
</dbReference>
<feature type="region of interest" description="Disordered" evidence="4">
    <location>
        <begin position="373"/>
        <end position="433"/>
    </location>
</feature>
<dbReference type="InterPro" id="IPR001223">
    <property type="entry name" value="Glyco_hydro18_cat"/>
</dbReference>
<evidence type="ECO:0000259" key="6">
    <source>
        <dbReference type="Pfam" id="PF00704"/>
    </source>
</evidence>
<evidence type="ECO:0000256" key="1">
    <source>
        <dbReference type="ARBA" id="ARBA00022801"/>
    </source>
</evidence>
<feature type="compositionally biased region" description="Gly residues" evidence="4">
    <location>
        <begin position="373"/>
        <end position="423"/>
    </location>
</feature>
<dbReference type="PANTHER" id="PTHR46073:SF1">
    <property type="entry name" value="GH18 DOMAIN-CONTAINING PROTEIN-RELATED"/>
    <property type="match status" value="1"/>
</dbReference>
<accession>A0A1D3RT68</accession>
<evidence type="ECO:0000256" key="4">
    <source>
        <dbReference type="SAM" id="MobiDB-lite"/>
    </source>
</evidence>
<feature type="domain" description="GH18" evidence="6">
    <location>
        <begin position="448"/>
        <end position="610"/>
    </location>
</feature>
<dbReference type="EC" id="3.2.1.14" evidence="7"/>
<dbReference type="PANTHER" id="PTHR46073">
    <property type="entry name" value="CHITINASE"/>
    <property type="match status" value="1"/>
</dbReference>
<feature type="region of interest" description="Disordered" evidence="4">
    <location>
        <begin position="86"/>
        <end position="146"/>
    </location>
</feature>
<dbReference type="PROSITE" id="PS01095">
    <property type="entry name" value="GH18_1"/>
    <property type="match status" value="2"/>
</dbReference>
<keyword evidence="2 3" id="KW-0326">Glycosidase</keyword>
<dbReference type="GO" id="GO:0005975">
    <property type="term" value="P:carbohydrate metabolic process"/>
    <property type="evidence" value="ECO:0007669"/>
    <property type="project" value="InterPro"/>
</dbReference>
<feature type="compositionally biased region" description="Gly residues" evidence="4">
    <location>
        <begin position="86"/>
        <end position="138"/>
    </location>
</feature>
<protein>
    <submittedName>
        <fullName evidence="7">Chitinase, putative</fullName>
        <ecNumber evidence="7">3.2.1.14</ecNumber>
    </submittedName>
</protein>
<dbReference type="EMBL" id="LT608202">
    <property type="protein sequence ID" value="SCN59277.1"/>
    <property type="molecule type" value="Genomic_DNA"/>
</dbReference>
<dbReference type="InterPro" id="IPR001579">
    <property type="entry name" value="Glyco_hydro_18_chit_AS"/>
</dbReference>
<dbReference type="AlphaFoldDB" id="A0A1D3RT68"/>
<dbReference type="Pfam" id="PF00704">
    <property type="entry name" value="Glyco_hydro_18"/>
    <property type="match status" value="2"/>
</dbReference>
<keyword evidence="5" id="KW-0732">Signal</keyword>
<dbReference type="SUPFAM" id="SSF51445">
    <property type="entry name" value="(Trans)glycosidases"/>
    <property type="match status" value="2"/>
</dbReference>
<feature type="signal peptide" evidence="5">
    <location>
        <begin position="1"/>
        <end position="18"/>
    </location>
</feature>
<evidence type="ECO:0000313" key="7">
    <source>
        <dbReference type="EMBL" id="SCN59277.1"/>
    </source>
</evidence>
<evidence type="ECO:0000256" key="5">
    <source>
        <dbReference type="SAM" id="SignalP"/>
    </source>
</evidence>
<name>A0A1D3RT68_PLACE</name>
<proteinExistence type="predicted"/>
<feature type="chain" id="PRO_5008920337" evidence="5">
    <location>
        <begin position="19"/>
        <end position="925"/>
    </location>
</feature>
<keyword evidence="1 3" id="KW-0378">Hydrolase</keyword>
<dbReference type="InterPro" id="IPR017853">
    <property type="entry name" value="GH"/>
</dbReference>
<feature type="domain" description="GH18" evidence="6">
    <location>
        <begin position="161"/>
        <end position="294"/>
    </location>
</feature>
<evidence type="ECO:0000256" key="3">
    <source>
        <dbReference type="RuleBase" id="RU000489"/>
    </source>
</evidence>
<organism evidence="7 8">
    <name type="scientific">Plasmodium chabaudi adami</name>
    <dbReference type="NCBI Taxonomy" id="5826"/>
    <lineage>
        <taxon>Eukaryota</taxon>
        <taxon>Sar</taxon>
        <taxon>Alveolata</taxon>
        <taxon>Apicomplexa</taxon>
        <taxon>Aconoidasida</taxon>
        <taxon>Haemosporida</taxon>
        <taxon>Plasmodiidae</taxon>
        <taxon>Plasmodium</taxon>
        <taxon>Plasmodium (Vinckeia)</taxon>
    </lineage>
</organism>
<dbReference type="Gene3D" id="3.20.20.80">
    <property type="entry name" value="Glycosidases"/>
    <property type="match status" value="2"/>
</dbReference>
<dbReference type="GO" id="GO:0008843">
    <property type="term" value="F:endochitinase activity"/>
    <property type="evidence" value="ECO:0007669"/>
    <property type="project" value="UniProtKB-EC"/>
</dbReference>
<dbReference type="OrthoDB" id="76388at2759"/>
<evidence type="ECO:0000313" key="8">
    <source>
        <dbReference type="Proteomes" id="UP000195879"/>
    </source>
</evidence>
<evidence type="ECO:0000256" key="2">
    <source>
        <dbReference type="ARBA" id="ARBA00023295"/>
    </source>
</evidence>
<reference evidence="7 8" key="1">
    <citation type="submission" date="2016-08" db="EMBL/GenBank/DDBJ databases">
        <authorList>
            <consortium name="Pathogen Informatics"/>
        </authorList>
    </citation>
    <scope>NUCLEOTIDE SEQUENCE [LARGE SCALE GENOMIC DNA]</scope>
    <source>
        <strain evidence="7 8">DK</strain>
    </source>
</reference>
<sequence length="925" mass="102243">MNIYVSLFLIIFSTINNAYSVGLKGGTAKNHPINTTYTGKQYKSLSHIDALCGDSKNFVCETKYICKNGSKGKYCSEDGNETGSGIETGGGNETGNGNGTGNGNEVGNGNETGNGNEVGNGNETGNGNEVGNGNGTGNGSHERKSPREILEEYKKRKQGIIAGYYGSWNSQGVSGKQMTHSNPHVSVIYISFARINMYYDASRPYNGLQKFLQKKHGLEFETYGMMANEIQRIRKARPDVIIILSLGGETYMLDITKEIDYIPQIVNMVNNFDLDGVDIDWEPNGKKMNIYVSLFLIIFSTINNAYSVGLKGGTAKNHPINTTYTGKQYKSLSHIDALCGDSKNFVCETKYICKNGSKGKYCSEDGNETGSGIETGGGNETGNGNGTGNGNEVGNGNETGNGNEVGNGNETGNGNEVGNGNETGNGSHERKSPREILEEYKKRKQGIIAGYYGSWNSQGVSGKQMTHSNPHVSVIYISFARINMYYDASRPYNGLQKFLQKKHGLEFETYGMMANEIQRIRKARPDVIIILSLGGETYMLDITKEIDYIPQIVNMVNNFDLDGVDIDWEPNGSFNNLNELAYSNYYIKLIDLIRSNISKDKLISISGSSNAALSCVSVWETFCKDDESPYSTQYLSEQMGTNGELYKAATMLSTGTFVNVFNTAKDKIDLVFIQTYNLETSNPDIMLDMYLSHLYYGKKYDITVFLGFSIEQNRGGFSPDNKKLVELVSKAIHDNNHQFNRADGVGIWHLFMKEQIPNGSYDLDGFVDNAWSHLNPGIKSPTDIVSTPNPDDCSTIDNYVQGVVIPNLGVYVKHNDAIWVTRSYSTRAPGVDRYEWNLVKVCYEKTCNNEAAHYYNVDYPTGTKVIWKGEAFVIKQWHGGPPEGSNLGSYDKLDASSCPGLAEWNIKHPHKPVEVETPYEQERDG</sequence>